<evidence type="ECO:0000259" key="5">
    <source>
        <dbReference type="PROSITE" id="PS50004"/>
    </source>
</evidence>
<reference evidence="7" key="1">
    <citation type="submission" date="2014-05" db="EMBL/GenBank/DDBJ databases">
        <title>The transcriptome of the halophilic microalga Tetraselmis sp. GSL018 isolated from the Great Salt Lake, Utah.</title>
        <authorList>
            <person name="Jinkerson R.E."/>
            <person name="D'Adamo S."/>
            <person name="Posewitz M.C."/>
        </authorList>
    </citation>
    <scope>NUCLEOTIDE SEQUENCE</scope>
    <source>
        <strain evidence="7">GSL018</strain>
    </source>
</reference>
<evidence type="ECO:0000313" key="7">
    <source>
        <dbReference type="EMBL" id="JAC67911.1"/>
    </source>
</evidence>
<comment type="subcellular location">
    <subcellularLocation>
        <location evidence="1">Membrane</location>
    </subcellularLocation>
</comment>
<organism evidence="7">
    <name type="scientific">Tetraselmis sp. GSL018</name>
    <dbReference type="NCBI Taxonomy" id="582737"/>
    <lineage>
        <taxon>Eukaryota</taxon>
        <taxon>Viridiplantae</taxon>
        <taxon>Chlorophyta</taxon>
        <taxon>core chlorophytes</taxon>
        <taxon>Chlorodendrophyceae</taxon>
        <taxon>Chlorodendrales</taxon>
        <taxon>Chlorodendraceae</taxon>
        <taxon>Tetraselmis</taxon>
    </lineage>
</organism>
<feature type="transmembrane region" description="Helical" evidence="4">
    <location>
        <begin position="819"/>
        <end position="843"/>
    </location>
</feature>
<dbReference type="InterPro" id="IPR044511">
    <property type="entry name" value="At1g03370/At5g50170-like"/>
</dbReference>
<dbReference type="CDD" id="cd00030">
    <property type="entry name" value="C2"/>
    <property type="match status" value="1"/>
</dbReference>
<keyword evidence="4" id="KW-0812">Transmembrane</keyword>
<name>A0A061RBL6_9CHLO</name>
<proteinExistence type="predicted"/>
<dbReference type="SUPFAM" id="SSF49562">
    <property type="entry name" value="C2 domain (Calcium/lipid-binding domain, CaLB)"/>
    <property type="match status" value="1"/>
</dbReference>
<dbReference type="SMART" id="SM00239">
    <property type="entry name" value="C2"/>
    <property type="match status" value="1"/>
</dbReference>
<dbReference type="InterPro" id="IPR031968">
    <property type="entry name" value="VASt"/>
</dbReference>
<feature type="region of interest" description="Disordered" evidence="3">
    <location>
        <begin position="522"/>
        <end position="552"/>
    </location>
</feature>
<dbReference type="PANTHER" id="PTHR46296:SF8">
    <property type="entry name" value="OS06G0297800 PROTEIN"/>
    <property type="match status" value="1"/>
</dbReference>
<feature type="domain" description="C2" evidence="5">
    <location>
        <begin position="78"/>
        <end position="203"/>
    </location>
</feature>
<feature type="region of interest" description="Disordered" evidence="3">
    <location>
        <begin position="20"/>
        <end position="74"/>
    </location>
</feature>
<dbReference type="PANTHER" id="PTHR46296">
    <property type="entry name" value="BNAA05G37250D PROTEIN"/>
    <property type="match status" value="1"/>
</dbReference>
<dbReference type="AlphaFoldDB" id="A0A061RBL6"/>
<feature type="region of interest" description="Disordered" evidence="3">
    <location>
        <begin position="419"/>
        <end position="481"/>
    </location>
</feature>
<evidence type="ECO:0000256" key="2">
    <source>
        <dbReference type="ARBA" id="ARBA00023136"/>
    </source>
</evidence>
<evidence type="ECO:0000259" key="6">
    <source>
        <dbReference type="PROSITE" id="PS51778"/>
    </source>
</evidence>
<accession>A0A061RBL6</accession>
<dbReference type="PROSITE" id="PS51778">
    <property type="entry name" value="VAST"/>
    <property type="match status" value="1"/>
</dbReference>
<evidence type="ECO:0000256" key="1">
    <source>
        <dbReference type="ARBA" id="ARBA00004370"/>
    </source>
</evidence>
<evidence type="ECO:0000256" key="4">
    <source>
        <dbReference type="SAM" id="Phobius"/>
    </source>
</evidence>
<dbReference type="EMBL" id="GBEZ01018532">
    <property type="protein sequence ID" value="JAC67911.1"/>
    <property type="molecule type" value="Transcribed_RNA"/>
</dbReference>
<dbReference type="GO" id="GO:0016020">
    <property type="term" value="C:membrane"/>
    <property type="evidence" value="ECO:0007669"/>
    <property type="project" value="UniProtKB-SubCell"/>
</dbReference>
<dbReference type="PROSITE" id="PS50004">
    <property type="entry name" value="C2"/>
    <property type="match status" value="1"/>
</dbReference>
<dbReference type="Pfam" id="PF16016">
    <property type="entry name" value="VASt"/>
    <property type="match status" value="1"/>
</dbReference>
<feature type="domain" description="VASt" evidence="6">
    <location>
        <begin position="626"/>
        <end position="793"/>
    </location>
</feature>
<dbReference type="Gene3D" id="2.60.40.150">
    <property type="entry name" value="C2 domain"/>
    <property type="match status" value="1"/>
</dbReference>
<gene>
    <name evidence="7" type="ORF">TSPGSL018_9957</name>
</gene>
<keyword evidence="4" id="KW-1133">Transmembrane helix</keyword>
<dbReference type="InterPro" id="IPR000008">
    <property type="entry name" value="C2_dom"/>
</dbReference>
<sequence>MTPQHSLDTTVETEILCSSPFKETDKPAEISVRGKTPDAVKTLRKSGKKAQSPARRAKSSVAGRKLSDVTPAARSLDVPVSERPILTRDDGGARQHLKVEVHGAQHLIAKDLNGYSDPYALFDLAGQRARTRVVSSSCNPTWEQTLYLELPKILDPVSDVLKINVLDYDGPLINPEFLGKTEINVAEVWRTSNEGESFSRMWLKLHGKKTSRRNDRGSICISLSFVDDWEYKQASEPKRDAIVKAMSRLEDVNLNEWKLRVTIHEGRGFDVSGKLKRPRDSGQDNPFMHRIAVRLGSCLHTTNYKSVSALYPSEDAAEAPEKYGRCIWNETFDFPLKEATKTLKLDARITNHLIRVGNNIGLDGIFYDTREDMTNTEDVRFIVSKALKEDVAVNDGCERTYIEGIAQFPLSGIYGFSDPGLQPEAPKTKTPTGDGSLPKPSPRRSRSCESLVESLSQGLPGDSPAEASLADSGTSRPASGGIWSSYLQRRSARGNEGTFSRALKSIMSRMPLAPSASIDALSDAGTQATDAECESEAPPPNPQPPSHAASAQQTWITVDGRGGAYIGEILVSFLFIQDVGAESCGCIPCEEALPLVANFDAWLGGITGDAEDELNARPMELPIPLKDGLFADAELDTSLPNLFYLLVNQESEPNRQRMGDMREFASDAWVDVEGGMKRQRSSYILKLPPNRLGPNEAYSEVDTTVELLSPSGFVIREVTHTPKISFGDAFYTETQIAAAPIGPGRCRLQMSFSIEFTRGCIFKSTIQKATIQGARAESEKRIAALKKALGGGAEGDAGSVASQPLAPSKLREHAVLGEMAAHALLPAIAFAALTVLVLGVLLFGMQRTNHLQVQLQREQADALKRLADALERLGRLQGCGDGAHWDAGR</sequence>
<protein>
    <submittedName>
        <fullName evidence="7">C2 calcium lipid-binding and gram domain containing protein</fullName>
    </submittedName>
</protein>
<keyword evidence="2 4" id="KW-0472">Membrane</keyword>
<dbReference type="Pfam" id="PF00168">
    <property type="entry name" value="C2"/>
    <property type="match status" value="1"/>
</dbReference>
<evidence type="ECO:0000256" key="3">
    <source>
        <dbReference type="SAM" id="MobiDB-lite"/>
    </source>
</evidence>
<dbReference type="InterPro" id="IPR035892">
    <property type="entry name" value="C2_domain_sf"/>
</dbReference>